<evidence type="ECO:0000256" key="2">
    <source>
        <dbReference type="SAM" id="Phobius"/>
    </source>
</evidence>
<reference evidence="4" key="1">
    <citation type="journal article" date="2023" name="Front. Microbiol.">
        <title>Ralstonia chuxiongensis sp. nov., Ralstonia mojiangensis sp. nov., and Ralstonia soli sp. nov., isolated from tobacco fields, are three novel species in the family Burkholderiaceae.</title>
        <authorList>
            <person name="Lu C.H."/>
            <person name="Zhang Y.Y."/>
            <person name="Jiang N."/>
            <person name="Chen W."/>
            <person name="Shao X."/>
            <person name="Zhao Z.M."/>
            <person name="Lu W.L."/>
            <person name="Hu X."/>
            <person name="Xi Y.X."/>
            <person name="Zou S.Y."/>
            <person name="Wei Q.J."/>
            <person name="Lin Z.L."/>
            <person name="Gong L."/>
            <person name="Gai X.T."/>
            <person name="Zhang L.Q."/>
            <person name="Li J.Y."/>
            <person name="Jin Y."/>
            <person name="Xia Z.Y."/>
        </authorList>
    </citation>
    <scope>NUCLEOTIDE SEQUENCE [LARGE SCALE GENOMIC DNA]</scope>
    <source>
        <strain evidence="4">21YRMH01-3</strain>
    </source>
</reference>
<keyword evidence="2" id="KW-0812">Transmembrane</keyword>
<feature type="transmembrane region" description="Helical" evidence="2">
    <location>
        <begin position="50"/>
        <end position="72"/>
    </location>
</feature>
<proteinExistence type="predicted"/>
<dbReference type="EMBL" id="JAMYWC010000004">
    <property type="protein sequence ID" value="MCP1173900.1"/>
    <property type="molecule type" value="Genomic_DNA"/>
</dbReference>
<keyword evidence="4" id="KW-1185">Reference proteome</keyword>
<evidence type="ECO:0000256" key="1">
    <source>
        <dbReference type="SAM" id="MobiDB-lite"/>
    </source>
</evidence>
<feature type="region of interest" description="Disordered" evidence="1">
    <location>
        <begin position="1"/>
        <end position="22"/>
    </location>
</feature>
<dbReference type="Proteomes" id="UP001162793">
    <property type="component" value="Unassembled WGS sequence"/>
</dbReference>
<protein>
    <recommendedName>
        <fullName evidence="5">Transmembrane protein</fullName>
    </recommendedName>
</protein>
<gene>
    <name evidence="3" type="ORF">NKG59_16175</name>
</gene>
<keyword evidence="2" id="KW-1133">Transmembrane helix</keyword>
<organism evidence="3 4">
    <name type="scientific">Ralstonia chuxiongensis</name>
    <dbReference type="NCBI Taxonomy" id="2957504"/>
    <lineage>
        <taxon>Bacteria</taxon>
        <taxon>Pseudomonadati</taxon>
        <taxon>Pseudomonadota</taxon>
        <taxon>Betaproteobacteria</taxon>
        <taxon>Burkholderiales</taxon>
        <taxon>Burkholderiaceae</taxon>
        <taxon>Ralstonia</taxon>
    </lineage>
</organism>
<sequence length="196" mass="20479">MRLPASITAQPPDAAESSHLAATHVDPTEVSDVEQADAERKPWWERVSGAVIGGAFSSVAAALIAVTGAIYVGMYHAPWVKSLAGHTPTAAQAGDAMSVAMAAGPANAATPASAVAPAPAEAATQPASPDRVAAARDRMEQRVYSQVQQPRARTVAERETLEDNDAPAPANARRHHRGARYMRHGAPFNAAWYKGA</sequence>
<feature type="region of interest" description="Disordered" evidence="1">
    <location>
        <begin position="146"/>
        <end position="178"/>
    </location>
</feature>
<evidence type="ECO:0008006" key="5">
    <source>
        <dbReference type="Google" id="ProtNLM"/>
    </source>
</evidence>
<accession>A0AA41WYJ1</accession>
<name>A0AA41WYJ1_9RALS</name>
<evidence type="ECO:0000313" key="3">
    <source>
        <dbReference type="EMBL" id="MCP1173900.1"/>
    </source>
</evidence>
<evidence type="ECO:0000313" key="4">
    <source>
        <dbReference type="Proteomes" id="UP001162793"/>
    </source>
</evidence>
<dbReference type="RefSeq" id="WP_253538706.1">
    <property type="nucleotide sequence ID" value="NZ_JAMYWC010000004.1"/>
</dbReference>
<comment type="caution">
    <text evidence="3">The sequence shown here is derived from an EMBL/GenBank/DDBJ whole genome shotgun (WGS) entry which is preliminary data.</text>
</comment>
<keyword evidence="2" id="KW-0472">Membrane</keyword>
<dbReference type="AlphaFoldDB" id="A0AA41WYJ1"/>